<evidence type="ECO:0000313" key="1">
    <source>
        <dbReference type="EMBL" id="RDE91645.1"/>
    </source>
</evidence>
<dbReference type="AlphaFoldDB" id="A0AB37IG59"/>
<organism evidence="1 2">
    <name type="scientific">Haemophilus parainfluenzae</name>
    <dbReference type="NCBI Taxonomy" id="729"/>
    <lineage>
        <taxon>Bacteria</taxon>
        <taxon>Pseudomonadati</taxon>
        <taxon>Pseudomonadota</taxon>
        <taxon>Gammaproteobacteria</taxon>
        <taxon>Pasteurellales</taxon>
        <taxon>Pasteurellaceae</taxon>
        <taxon>Haemophilus</taxon>
    </lineage>
</organism>
<comment type="caution">
    <text evidence="1">The sequence shown here is derived from an EMBL/GenBank/DDBJ whole genome shotgun (WGS) entry which is preliminary data.</text>
</comment>
<dbReference type="EMBL" id="QEPZ01000004">
    <property type="protein sequence ID" value="RDE91645.1"/>
    <property type="molecule type" value="Genomic_DNA"/>
</dbReference>
<accession>A0AB37IG59</accession>
<reference evidence="1 2" key="1">
    <citation type="submission" date="2018-05" db="EMBL/GenBank/DDBJ databases">
        <title>Draft Genome Sequences for a Diverse set of 7 Haemophilus Species.</title>
        <authorList>
            <person name="Nichols M."/>
            <person name="Topaz N."/>
            <person name="Wang X."/>
            <person name="Wang X."/>
            <person name="Boxrud D."/>
        </authorList>
    </citation>
    <scope>NUCLEOTIDE SEQUENCE [LARGE SCALE GENOMIC DNA]</scope>
    <source>
        <strain evidence="1 2">C2008003258</strain>
    </source>
</reference>
<proteinExistence type="predicted"/>
<evidence type="ECO:0000313" key="2">
    <source>
        <dbReference type="Proteomes" id="UP000253763"/>
    </source>
</evidence>
<evidence type="ECO:0008006" key="3">
    <source>
        <dbReference type="Google" id="ProtNLM"/>
    </source>
</evidence>
<gene>
    <name evidence="1" type="ORF">DPV97_05985</name>
</gene>
<dbReference type="Proteomes" id="UP000253763">
    <property type="component" value="Unassembled WGS sequence"/>
</dbReference>
<protein>
    <recommendedName>
        <fullName evidence="3">HNH endonuclease</fullName>
    </recommendedName>
</protein>
<sequence length="367" mass="42407">MIIEMKKNKRDDFTSKDKEILAKAVNYRCSNPDCQVLTTTAKSNDHNNITNIGQAAHITAASKGGPRYDESLSPKDRASISNGIWLCSNCASLIDREPDKYTAELLKEWKEKSCEDTRSNLGKKQNPENQNKLEKIDLILDYVKSISDDGTYVTFKKIDKKRIDEFIINFHKCQKKPLINCIIPFCQECIKTFELADTIDMVEKKYAIKAWQEKMDKIQETTSSLLGFILDDTFREHYHFFMGSHINKNNLADLVHEALEYSLIPSSSSDKTKINVWRTTPDYIQAPIYLEKDEIKILLNDTKLEKIEYLGFGANWRDLGDILDNRLKNKTLAAICCTIIIKNLHNKLNSEEISDLFFRYQWHIGLE</sequence>
<name>A0AB37IG59_HAEPA</name>